<dbReference type="Pfam" id="PF02518">
    <property type="entry name" value="HATPase_c"/>
    <property type="match status" value="1"/>
</dbReference>
<dbReference type="Pfam" id="PF00989">
    <property type="entry name" value="PAS"/>
    <property type="match status" value="1"/>
</dbReference>
<evidence type="ECO:0000256" key="4">
    <source>
        <dbReference type="ARBA" id="ARBA00022679"/>
    </source>
</evidence>
<evidence type="ECO:0000256" key="13">
    <source>
        <dbReference type="ARBA" id="ARBA00042313"/>
    </source>
</evidence>
<comment type="catalytic activity">
    <reaction evidence="1">
        <text>ATP + protein L-histidine = ADP + protein N-phospho-L-histidine.</text>
        <dbReference type="EC" id="2.7.13.3"/>
    </reaction>
</comment>
<feature type="domain" description="Histidine kinase" evidence="15">
    <location>
        <begin position="142"/>
        <end position="357"/>
    </location>
</feature>
<dbReference type="EMBL" id="JBGCUO010000002">
    <property type="protein sequence ID" value="MEY1662946.1"/>
    <property type="molecule type" value="Genomic_DNA"/>
</dbReference>
<keyword evidence="7" id="KW-0378">Hydrolase</keyword>
<keyword evidence="6" id="KW-0418">Kinase</keyword>
<evidence type="ECO:0000256" key="7">
    <source>
        <dbReference type="ARBA" id="ARBA00022801"/>
    </source>
</evidence>
<dbReference type="Gene3D" id="3.30.565.10">
    <property type="entry name" value="Histidine kinase-like ATPase, C-terminal domain"/>
    <property type="match status" value="1"/>
</dbReference>
<keyword evidence="3" id="KW-0597">Phosphoprotein</keyword>
<dbReference type="PRINTS" id="PR00344">
    <property type="entry name" value="BCTRLSENSOR"/>
</dbReference>
<dbReference type="RefSeq" id="WP_369456216.1">
    <property type="nucleotide sequence ID" value="NZ_JBGCUO010000002.1"/>
</dbReference>
<dbReference type="SMART" id="SM00388">
    <property type="entry name" value="HisKA"/>
    <property type="match status" value="1"/>
</dbReference>
<dbReference type="InterPro" id="IPR004358">
    <property type="entry name" value="Sig_transdc_His_kin-like_C"/>
</dbReference>
<dbReference type="SUPFAM" id="SSF55785">
    <property type="entry name" value="PYP-like sensor domain (PAS domain)"/>
    <property type="match status" value="1"/>
</dbReference>
<evidence type="ECO:0000256" key="11">
    <source>
        <dbReference type="ARBA" id="ARBA00037696"/>
    </source>
</evidence>
<dbReference type="Gene3D" id="3.30.450.20">
    <property type="entry name" value="PAS domain"/>
    <property type="match status" value="1"/>
</dbReference>
<accession>A0ABV4AJG1</accession>
<evidence type="ECO:0000256" key="12">
    <source>
        <dbReference type="ARBA" id="ARBA00039567"/>
    </source>
</evidence>
<dbReference type="Proteomes" id="UP001562065">
    <property type="component" value="Unassembled WGS sequence"/>
</dbReference>
<keyword evidence="4" id="KW-0808">Transferase</keyword>
<comment type="function">
    <text evidence="11">Member of the two-component regulatory system NtrB/NtrC, which controls expression of the nitrogen-regulated (ntr) genes in response to nitrogen limitation. Under conditions of nitrogen limitation, NtrB autophosphorylates and transfers the phosphoryl group to NtrC. In the presence of nitrogen, acts as a phosphatase that dephosphorylates and inactivates NtrC.</text>
</comment>
<name>A0ABV4AJG1_9GAMM</name>
<dbReference type="InterPro" id="IPR000014">
    <property type="entry name" value="PAS"/>
</dbReference>
<keyword evidence="10" id="KW-0535">Nitrogen fixation</keyword>
<dbReference type="Pfam" id="PF00512">
    <property type="entry name" value="HisKA"/>
    <property type="match status" value="1"/>
</dbReference>
<gene>
    <name evidence="17" type="primary">glnL</name>
    <name evidence="17" type="ORF">AB5I84_12365</name>
</gene>
<dbReference type="SMART" id="SM00091">
    <property type="entry name" value="PAS"/>
    <property type="match status" value="1"/>
</dbReference>
<sequence length="366" mass="40959">MSLTPHADRNLHQRLLDHLSTAVVLLDAHFCLCYLNPAAEMLLGSSAQRVLGSRLPDGFFTDPEARSAFERCLTDGHPFTRREAHIVLPSAQEIVVDYSVSPLQQGRAVMLMEIIPLDRMLRIAREEGLVHAHQATRALVRGVAHEIKNPLGGIRGAAQLLERELPDPALREYTRVIIGEADRLQVLADRMLGPRRPPQFCWLNIHECLEHVRQLVLAEFPAVAWVRDYDTSLPDIPADRDQLVQVILNLVRNAAQALTEHPVATPRILLRTRVQRQTTIGNLRHRMIVRLDIEDNGPGIVDELRETLFYPLVSGRAQGAGLGLSIAQSIVSQHQALIECHSEPGRTCFSVLLPMEAPSREGEHRP</sequence>
<dbReference type="PANTHER" id="PTHR43065">
    <property type="entry name" value="SENSOR HISTIDINE KINASE"/>
    <property type="match status" value="1"/>
</dbReference>
<dbReference type="InterPro" id="IPR003594">
    <property type="entry name" value="HATPase_dom"/>
</dbReference>
<dbReference type="InterPro" id="IPR036097">
    <property type="entry name" value="HisK_dim/P_sf"/>
</dbReference>
<evidence type="ECO:0000256" key="8">
    <source>
        <dbReference type="ARBA" id="ARBA00022840"/>
    </source>
</evidence>
<evidence type="ECO:0000256" key="6">
    <source>
        <dbReference type="ARBA" id="ARBA00022777"/>
    </source>
</evidence>
<dbReference type="Gene3D" id="1.10.287.130">
    <property type="match status" value="1"/>
</dbReference>
<evidence type="ECO:0000313" key="18">
    <source>
        <dbReference type="Proteomes" id="UP001562065"/>
    </source>
</evidence>
<dbReference type="PROSITE" id="PS50109">
    <property type="entry name" value="HIS_KIN"/>
    <property type="match status" value="1"/>
</dbReference>
<dbReference type="InterPro" id="IPR003661">
    <property type="entry name" value="HisK_dim/P_dom"/>
</dbReference>
<dbReference type="SUPFAM" id="SSF47384">
    <property type="entry name" value="Homodimeric domain of signal transducing histidine kinase"/>
    <property type="match status" value="1"/>
</dbReference>
<dbReference type="InterPro" id="IPR005467">
    <property type="entry name" value="His_kinase_dom"/>
</dbReference>
<dbReference type="NCBIfam" id="NF008293">
    <property type="entry name" value="PRK11073.1"/>
    <property type="match status" value="1"/>
</dbReference>
<comment type="caution">
    <text evidence="17">The sequence shown here is derived from an EMBL/GenBank/DDBJ whole genome shotgun (WGS) entry which is preliminary data.</text>
</comment>
<keyword evidence="18" id="KW-1185">Reference proteome</keyword>
<evidence type="ECO:0000256" key="5">
    <source>
        <dbReference type="ARBA" id="ARBA00022741"/>
    </source>
</evidence>
<evidence type="ECO:0000256" key="9">
    <source>
        <dbReference type="ARBA" id="ARBA00023012"/>
    </source>
</evidence>
<keyword evidence="5" id="KW-0547">Nucleotide-binding</keyword>
<dbReference type="CDD" id="cd00082">
    <property type="entry name" value="HisKA"/>
    <property type="match status" value="1"/>
</dbReference>
<evidence type="ECO:0000313" key="17">
    <source>
        <dbReference type="EMBL" id="MEY1662946.1"/>
    </source>
</evidence>
<dbReference type="InterPro" id="IPR036890">
    <property type="entry name" value="HATPase_C_sf"/>
</dbReference>
<dbReference type="PROSITE" id="PS50112">
    <property type="entry name" value="PAS"/>
    <property type="match status" value="1"/>
</dbReference>
<protein>
    <recommendedName>
        <fullName evidence="12">Sensory histidine kinase/phosphatase NtrB</fullName>
        <ecNumber evidence="2">2.7.13.3</ecNumber>
    </recommendedName>
    <alternativeName>
        <fullName evidence="13">Nitrogen regulation protein NR(II)</fullName>
    </alternativeName>
    <alternativeName>
        <fullName evidence="14">Nitrogen regulator II</fullName>
    </alternativeName>
</protein>
<dbReference type="NCBIfam" id="TIGR00229">
    <property type="entry name" value="sensory_box"/>
    <property type="match status" value="1"/>
</dbReference>
<evidence type="ECO:0000256" key="3">
    <source>
        <dbReference type="ARBA" id="ARBA00022553"/>
    </source>
</evidence>
<evidence type="ECO:0000256" key="14">
    <source>
        <dbReference type="ARBA" id="ARBA00043094"/>
    </source>
</evidence>
<evidence type="ECO:0000256" key="10">
    <source>
        <dbReference type="ARBA" id="ARBA00023231"/>
    </source>
</evidence>
<dbReference type="EC" id="2.7.13.3" evidence="2"/>
<reference evidence="17 18" key="1">
    <citation type="submission" date="2024-07" db="EMBL/GenBank/DDBJ databases">
        <authorList>
            <person name="Ren Q."/>
        </authorList>
    </citation>
    <scope>NUCLEOTIDE SEQUENCE [LARGE SCALE GENOMIC DNA]</scope>
    <source>
        <strain evidence="17 18">REN37</strain>
    </source>
</reference>
<dbReference type="InterPro" id="IPR035965">
    <property type="entry name" value="PAS-like_dom_sf"/>
</dbReference>
<feature type="domain" description="PAS" evidence="16">
    <location>
        <begin position="8"/>
        <end position="73"/>
    </location>
</feature>
<keyword evidence="8" id="KW-0067">ATP-binding</keyword>
<dbReference type="SMART" id="SM00387">
    <property type="entry name" value="HATPase_c"/>
    <property type="match status" value="1"/>
</dbReference>
<evidence type="ECO:0000259" key="15">
    <source>
        <dbReference type="PROSITE" id="PS50109"/>
    </source>
</evidence>
<dbReference type="PANTHER" id="PTHR43065:SF16">
    <property type="entry name" value="SENSORY HISTIDINE KINASE_PHOSPHATASE NTRB"/>
    <property type="match status" value="1"/>
</dbReference>
<dbReference type="CDD" id="cd00130">
    <property type="entry name" value="PAS"/>
    <property type="match status" value="1"/>
</dbReference>
<dbReference type="InterPro" id="IPR013767">
    <property type="entry name" value="PAS_fold"/>
</dbReference>
<proteinExistence type="predicted"/>
<keyword evidence="9" id="KW-0902">Two-component regulatory system</keyword>
<evidence type="ECO:0000256" key="2">
    <source>
        <dbReference type="ARBA" id="ARBA00012438"/>
    </source>
</evidence>
<organism evidence="17 18">
    <name type="scientific">Isoalcanivorax beigongshangi</name>
    <dbReference type="NCBI Taxonomy" id="3238810"/>
    <lineage>
        <taxon>Bacteria</taxon>
        <taxon>Pseudomonadati</taxon>
        <taxon>Pseudomonadota</taxon>
        <taxon>Gammaproteobacteria</taxon>
        <taxon>Oceanospirillales</taxon>
        <taxon>Alcanivoracaceae</taxon>
        <taxon>Isoalcanivorax</taxon>
    </lineage>
</organism>
<dbReference type="SUPFAM" id="SSF55874">
    <property type="entry name" value="ATPase domain of HSP90 chaperone/DNA topoisomerase II/histidine kinase"/>
    <property type="match status" value="1"/>
</dbReference>
<evidence type="ECO:0000256" key="1">
    <source>
        <dbReference type="ARBA" id="ARBA00000085"/>
    </source>
</evidence>
<evidence type="ECO:0000259" key="16">
    <source>
        <dbReference type="PROSITE" id="PS50112"/>
    </source>
</evidence>